<dbReference type="Proteomes" id="UP000193431">
    <property type="component" value="Chromosome"/>
</dbReference>
<evidence type="ECO:0000313" key="1">
    <source>
        <dbReference type="EMBL" id="ARN77420.1"/>
    </source>
</evidence>
<keyword evidence="2" id="KW-1185">Reference proteome</keyword>
<protein>
    <recommendedName>
        <fullName evidence="3">DUF3822 domain-containing protein</fullName>
    </recommendedName>
</protein>
<evidence type="ECO:0000313" key="2">
    <source>
        <dbReference type="Proteomes" id="UP000193431"/>
    </source>
</evidence>
<dbReference type="Gene3D" id="3.30.420.260">
    <property type="match status" value="1"/>
</dbReference>
<dbReference type="Gene3D" id="3.30.420.250">
    <property type="match status" value="1"/>
</dbReference>
<name>A0A1W6MIK3_9FLAO</name>
<dbReference type="OrthoDB" id="658622at2"/>
<evidence type="ECO:0008006" key="3">
    <source>
        <dbReference type="Google" id="ProtNLM"/>
    </source>
</evidence>
<reference evidence="1 2" key="1">
    <citation type="submission" date="2016-11" db="EMBL/GenBank/DDBJ databases">
        <title>Trade-off between light-utilization and light-protection in marine flavobacteria.</title>
        <authorList>
            <person name="Kumagai Y."/>
        </authorList>
    </citation>
    <scope>NUCLEOTIDE SEQUENCE [LARGE SCALE GENOMIC DNA]</scope>
    <source>
        <strain evidence="1 2">JCM 13191</strain>
    </source>
</reference>
<proteinExistence type="predicted"/>
<organism evidence="1 2">
    <name type="scientific">Nonlabens spongiae</name>
    <dbReference type="NCBI Taxonomy" id="331648"/>
    <lineage>
        <taxon>Bacteria</taxon>
        <taxon>Pseudomonadati</taxon>
        <taxon>Bacteroidota</taxon>
        <taxon>Flavobacteriia</taxon>
        <taxon>Flavobacteriales</taxon>
        <taxon>Flavobacteriaceae</taxon>
        <taxon>Nonlabens</taxon>
    </lineage>
</organism>
<dbReference type="Pfam" id="PF12864">
    <property type="entry name" value="DUF3822"/>
    <property type="match status" value="1"/>
</dbReference>
<dbReference type="InterPro" id="IPR024213">
    <property type="entry name" value="DUF3822"/>
</dbReference>
<gene>
    <name evidence="1" type="ORF">BST97_05160</name>
</gene>
<dbReference type="EMBL" id="CP019344">
    <property type="protein sequence ID" value="ARN77420.1"/>
    <property type="molecule type" value="Genomic_DNA"/>
</dbReference>
<sequence length="255" mass="29748">MPQELQNNISAIHKSLSVLISQDGLSFYIYHDQKVLDQWNTSFERSMNPSFILEQVEKEFERNQALSSAFQKVTLLYNHDLFCLVPAAIFQESNAADYLKYNARLLKTDLISHEKVDNVVMVYIAFENINNYFFEKVGSFDYYHYGSQLLKLQTDTAPKDQNVIYTDFFDNKFYMSIYKSAELQSLNLFPYESIEDALYYVMFGLQQHDFDPAKVLLILRGEDSISKVEELLNAYVSNIQVKVNQATYQEKLLCV</sequence>
<dbReference type="STRING" id="331648.BST97_05160"/>
<dbReference type="AlphaFoldDB" id="A0A1W6MIK3"/>
<accession>A0A1W6MIK3</accession>
<dbReference type="CDD" id="cd24013">
    <property type="entry name" value="ASKHA_ATPase_BT3980-like"/>
    <property type="match status" value="1"/>
</dbReference>
<dbReference type="RefSeq" id="WP_085766224.1">
    <property type="nucleotide sequence ID" value="NZ_CP019344.1"/>
</dbReference>